<proteinExistence type="predicted"/>
<dbReference type="Gene3D" id="3.30.70.3270">
    <property type="match status" value="1"/>
</dbReference>
<dbReference type="InterPro" id="IPR017900">
    <property type="entry name" value="4Fe4S_Fe_S_CS"/>
</dbReference>
<dbReference type="GO" id="GO:0051539">
    <property type="term" value="F:4 iron, 4 sulfur cluster binding"/>
    <property type="evidence" value="ECO:0007669"/>
    <property type="project" value="UniProtKB-KW"/>
</dbReference>
<evidence type="ECO:0000313" key="6">
    <source>
        <dbReference type="EMBL" id="HGI30349.1"/>
    </source>
</evidence>
<evidence type="ECO:0000256" key="3">
    <source>
        <dbReference type="ARBA" id="ARBA00023004"/>
    </source>
</evidence>
<evidence type="ECO:0000256" key="1">
    <source>
        <dbReference type="ARBA" id="ARBA00022485"/>
    </source>
</evidence>
<dbReference type="PANTHER" id="PTHR43687:SF1">
    <property type="entry name" value="FERREDOXIN III"/>
    <property type="match status" value="1"/>
</dbReference>
<sequence>MCDWCLKHGEGKKWYLNVKNYSGDFLKDKAVIESAIKFFQNTEIMTGMAPPMVEEALNLKSDEEFSAMASSVEEMIKNLSPHQGQVVPIEDVREIIKLAGPMARVACVCRRMLRASFDEKTCIIVGPVYLEYAKEWPDFTRGGIEYLSKEEVLELMEDFDRKGYVHTFWKDMLSPAVMGFCNCEFPTCAALRYRRNLGDWLNFFLRKAEYVAMIDYDKCTGCGRCISRCQFSALTLSPYLGKAILDMKRCAGCGLCRNVCEEGAIKLVPRTEVPAVRNLW</sequence>
<organism evidence="6">
    <name type="scientific">Candidatus Caldatribacterium californiense</name>
    <dbReference type="NCBI Taxonomy" id="1454726"/>
    <lineage>
        <taxon>Bacteria</taxon>
        <taxon>Pseudomonadati</taxon>
        <taxon>Atribacterota</taxon>
        <taxon>Atribacteria</taxon>
        <taxon>Atribacterales</taxon>
        <taxon>Candidatus Caldatribacteriaceae</taxon>
        <taxon>Candidatus Caldatribacterium</taxon>
    </lineage>
</organism>
<dbReference type="GO" id="GO:0046872">
    <property type="term" value="F:metal ion binding"/>
    <property type="evidence" value="ECO:0007669"/>
    <property type="project" value="UniProtKB-KW"/>
</dbReference>
<dbReference type="InterPro" id="IPR017896">
    <property type="entry name" value="4Fe4S_Fe-S-bd"/>
</dbReference>
<keyword evidence="4" id="KW-0411">Iron-sulfur</keyword>
<name>A0A7V3YFV9_9BACT</name>
<dbReference type="PROSITE" id="PS51379">
    <property type="entry name" value="4FE4S_FER_2"/>
    <property type="match status" value="2"/>
</dbReference>
<dbReference type="Pfam" id="PF13187">
    <property type="entry name" value="Fer4_9"/>
    <property type="match status" value="1"/>
</dbReference>
<keyword evidence="3" id="KW-0408">Iron</keyword>
<dbReference type="PROSITE" id="PS00198">
    <property type="entry name" value="4FE4S_FER_1"/>
    <property type="match status" value="1"/>
</dbReference>
<dbReference type="AlphaFoldDB" id="A0A7V3YFV9"/>
<reference evidence="6" key="1">
    <citation type="journal article" date="2020" name="mSystems">
        <title>Genome- and Community-Level Interaction Insights into Carbon Utilization and Element Cycling Functions of Hydrothermarchaeota in Hydrothermal Sediment.</title>
        <authorList>
            <person name="Zhou Z."/>
            <person name="Liu Y."/>
            <person name="Xu W."/>
            <person name="Pan J."/>
            <person name="Luo Z.H."/>
            <person name="Li M."/>
        </authorList>
    </citation>
    <scope>NUCLEOTIDE SEQUENCE [LARGE SCALE GENOMIC DNA]</scope>
    <source>
        <strain evidence="6">SpSt-747</strain>
    </source>
</reference>
<dbReference type="Gene3D" id="3.30.70.20">
    <property type="match status" value="1"/>
</dbReference>
<evidence type="ECO:0000256" key="2">
    <source>
        <dbReference type="ARBA" id="ARBA00022723"/>
    </source>
</evidence>
<feature type="domain" description="4Fe-4S ferredoxin-type" evidence="5">
    <location>
        <begin position="210"/>
        <end position="239"/>
    </location>
</feature>
<evidence type="ECO:0000256" key="4">
    <source>
        <dbReference type="ARBA" id="ARBA00023014"/>
    </source>
</evidence>
<accession>A0A7V3YFV9</accession>
<comment type="caution">
    <text evidence="6">The sequence shown here is derived from an EMBL/GenBank/DDBJ whole genome shotgun (WGS) entry which is preliminary data.</text>
</comment>
<dbReference type="SUPFAM" id="SSF54862">
    <property type="entry name" value="4Fe-4S ferredoxins"/>
    <property type="match status" value="1"/>
</dbReference>
<dbReference type="EMBL" id="DTFV01000051">
    <property type="protein sequence ID" value="HGI30349.1"/>
    <property type="molecule type" value="Genomic_DNA"/>
</dbReference>
<keyword evidence="2" id="KW-0479">Metal-binding</keyword>
<gene>
    <name evidence="6" type="ORF">ENV30_03445</name>
</gene>
<keyword evidence="1" id="KW-0004">4Fe-4S</keyword>
<evidence type="ECO:0000259" key="5">
    <source>
        <dbReference type="PROSITE" id="PS51379"/>
    </source>
</evidence>
<feature type="domain" description="4Fe-4S ferredoxin-type" evidence="5">
    <location>
        <begin position="241"/>
        <end position="270"/>
    </location>
</feature>
<dbReference type="PANTHER" id="PTHR43687">
    <property type="entry name" value="ADENYLYLSULFATE REDUCTASE, BETA SUBUNIT"/>
    <property type="match status" value="1"/>
</dbReference>
<dbReference type="InterPro" id="IPR050572">
    <property type="entry name" value="Fe-S_Ferredoxin"/>
</dbReference>
<protein>
    <recommendedName>
        <fullName evidence="5">4Fe-4S ferredoxin-type domain-containing protein</fullName>
    </recommendedName>
</protein>